<comment type="caution">
    <text evidence="14">The sequence shown here is derived from an EMBL/GenBank/DDBJ whole genome shotgun (WGS) entry which is preliminary data.</text>
</comment>
<keyword evidence="8 12" id="KW-0333">Golgi apparatus</keyword>
<proteinExistence type="inferred from homology"/>
<gene>
    <name evidence="14" type="ORF">V7S43_003459</name>
</gene>
<dbReference type="GO" id="GO:0000139">
    <property type="term" value="C:Golgi membrane"/>
    <property type="evidence" value="ECO:0007669"/>
    <property type="project" value="UniProtKB-SubCell"/>
</dbReference>
<dbReference type="EMBL" id="JBIMZQ010000005">
    <property type="protein sequence ID" value="KAL3671540.1"/>
    <property type="molecule type" value="Genomic_DNA"/>
</dbReference>
<reference evidence="14 15" key="1">
    <citation type="submission" date="2024-09" db="EMBL/GenBank/DDBJ databases">
        <title>Genome sequencing and assembly of Phytophthora oleae, isolate VK10A, causative agent of rot of olive drupes.</title>
        <authorList>
            <person name="Conti Taguali S."/>
            <person name="Riolo M."/>
            <person name="La Spada F."/>
            <person name="Cacciola S.O."/>
            <person name="Dionisio G."/>
        </authorList>
    </citation>
    <scope>NUCLEOTIDE SEQUENCE [LARGE SCALE GENOMIC DNA]</scope>
    <source>
        <strain evidence="14 15">VK10A</strain>
    </source>
</reference>
<dbReference type="GO" id="GO:0015031">
    <property type="term" value="P:protein transport"/>
    <property type="evidence" value="ECO:0007669"/>
    <property type="project" value="UniProtKB-KW"/>
</dbReference>
<evidence type="ECO:0000256" key="9">
    <source>
        <dbReference type="ARBA" id="ARBA00023136"/>
    </source>
</evidence>
<keyword evidence="9 12" id="KW-0472">Membrane</keyword>
<feature type="domain" description="AP complex mu/sigma subunit" evidence="13">
    <location>
        <begin position="9"/>
        <end position="134"/>
    </location>
</feature>
<dbReference type="PANTHER" id="PTHR11043:SF0">
    <property type="entry name" value="COATOMER SUBUNIT ZETA"/>
    <property type="match status" value="1"/>
</dbReference>
<sequence length="201" mass="22319">MVKAASPSVKAIFILDSDGNRVCAKYYDKSYPTQKEQLALEKKLYAKTKNSNARLEADVILIENIVSVYRCGSDTTMHVVGSASENELILLTVLDSAFDAVSNLLKGRMDRHVMLDNIELVLLTFDEVVDGGSLFVQQNYLGGRHAVDLEPCAHAWYRQRSSHGRTHHFTGIRFSSRAVLAFFPQLDGIPHATLNVSFSTA</sequence>
<dbReference type="Gene3D" id="3.30.450.60">
    <property type="match status" value="1"/>
</dbReference>
<dbReference type="InterPro" id="IPR039652">
    <property type="entry name" value="Coatomer_zeta"/>
</dbReference>
<keyword evidence="4 12" id="KW-0813">Transport</keyword>
<dbReference type="GO" id="GO:0030126">
    <property type="term" value="C:COPI vesicle coat"/>
    <property type="evidence" value="ECO:0007669"/>
    <property type="project" value="UniProtKB-UniRule"/>
</dbReference>
<evidence type="ECO:0000256" key="12">
    <source>
        <dbReference type="RuleBase" id="RU366053"/>
    </source>
</evidence>
<dbReference type="SUPFAM" id="SSF64356">
    <property type="entry name" value="SNARE-like"/>
    <property type="match status" value="1"/>
</dbReference>
<keyword evidence="6 12" id="KW-0931">ER-Golgi transport</keyword>
<protein>
    <recommendedName>
        <fullName evidence="12">Coatomer subunit zeta</fullName>
    </recommendedName>
</protein>
<keyword evidence="5 12" id="KW-0963">Cytoplasm</keyword>
<evidence type="ECO:0000256" key="11">
    <source>
        <dbReference type="ARBA" id="ARBA00045555"/>
    </source>
</evidence>
<evidence type="ECO:0000256" key="7">
    <source>
        <dbReference type="ARBA" id="ARBA00022927"/>
    </source>
</evidence>
<comment type="subunit">
    <text evidence="3 12">Oligomeric complex that consists of at least the alpha, beta, beta', gamma, delta, epsilon and zeta subunits.</text>
</comment>
<evidence type="ECO:0000313" key="15">
    <source>
        <dbReference type="Proteomes" id="UP001632037"/>
    </source>
</evidence>
<dbReference type="InterPro" id="IPR011012">
    <property type="entry name" value="Longin-like_dom_sf"/>
</dbReference>
<comment type="similarity">
    <text evidence="2 12">Belongs to the adaptor complexes small subunit family.</text>
</comment>
<evidence type="ECO:0000256" key="5">
    <source>
        <dbReference type="ARBA" id="ARBA00022490"/>
    </source>
</evidence>
<dbReference type="InterPro" id="IPR022775">
    <property type="entry name" value="AP_mu_sigma_su"/>
</dbReference>
<comment type="function">
    <text evidence="11">The coatomer is a cytosolic protein complex that binds to dilysine motifs and reversibly associates with Golgi non-clathrin-coated vesicles, which further mediate biosynthetic protein transport from the ER, via the Golgi up to the trans Golgi network. Coatomer complex is required for budding from Golgi membranes, and is essential for the retrograde Golgi-to-ER transport of dilysine-tagged proteins. The zeta subunit may be involved in regulating the coat assembly and, hence, the rate of biosynthetic protein transport due to its association-dissociation properties with the coatomer complex.</text>
</comment>
<comment type="subcellular location">
    <subcellularLocation>
        <location evidence="12">Cytoplasm</location>
    </subcellularLocation>
    <subcellularLocation>
        <location evidence="1 12">Golgi apparatus membrane</location>
        <topology evidence="1 12">Peripheral membrane protein</topology>
        <orientation evidence="1 12">Cytoplasmic side</orientation>
    </subcellularLocation>
    <subcellularLocation>
        <location evidence="12">Cytoplasmic vesicle</location>
        <location evidence="12">COPI-coated vesicle membrane</location>
        <topology evidence="12">Peripheral membrane protein</topology>
        <orientation evidence="12">Cytoplasmic side</orientation>
    </subcellularLocation>
</comment>
<dbReference type="GO" id="GO:0006890">
    <property type="term" value="P:retrograde vesicle-mediated transport, Golgi to endoplasmic reticulum"/>
    <property type="evidence" value="ECO:0007669"/>
    <property type="project" value="UniProtKB-UniRule"/>
</dbReference>
<evidence type="ECO:0000313" key="14">
    <source>
        <dbReference type="EMBL" id="KAL3671540.1"/>
    </source>
</evidence>
<dbReference type="Pfam" id="PF01217">
    <property type="entry name" value="Clat_adaptor_s"/>
    <property type="match status" value="1"/>
</dbReference>
<dbReference type="CDD" id="cd14829">
    <property type="entry name" value="Zeta-COP"/>
    <property type="match status" value="1"/>
</dbReference>
<name>A0ABD3G0Q3_9STRA</name>
<organism evidence="14 15">
    <name type="scientific">Phytophthora oleae</name>
    <dbReference type="NCBI Taxonomy" id="2107226"/>
    <lineage>
        <taxon>Eukaryota</taxon>
        <taxon>Sar</taxon>
        <taxon>Stramenopiles</taxon>
        <taxon>Oomycota</taxon>
        <taxon>Peronosporomycetes</taxon>
        <taxon>Peronosporales</taxon>
        <taxon>Peronosporaceae</taxon>
        <taxon>Phytophthora</taxon>
    </lineage>
</organism>
<keyword evidence="15" id="KW-1185">Reference proteome</keyword>
<evidence type="ECO:0000256" key="4">
    <source>
        <dbReference type="ARBA" id="ARBA00022448"/>
    </source>
</evidence>
<evidence type="ECO:0000259" key="13">
    <source>
        <dbReference type="Pfam" id="PF01217"/>
    </source>
</evidence>
<accession>A0ABD3G0Q3</accession>
<evidence type="ECO:0000256" key="6">
    <source>
        <dbReference type="ARBA" id="ARBA00022892"/>
    </source>
</evidence>
<dbReference type="AlphaFoldDB" id="A0ABD3G0Q3"/>
<evidence type="ECO:0000256" key="3">
    <source>
        <dbReference type="ARBA" id="ARBA00011775"/>
    </source>
</evidence>
<evidence type="ECO:0000256" key="1">
    <source>
        <dbReference type="ARBA" id="ARBA00004255"/>
    </source>
</evidence>
<dbReference type="PANTHER" id="PTHR11043">
    <property type="entry name" value="ZETA-COAT PROTEIN"/>
    <property type="match status" value="1"/>
</dbReference>
<evidence type="ECO:0000256" key="10">
    <source>
        <dbReference type="ARBA" id="ARBA00023329"/>
    </source>
</evidence>
<keyword evidence="10 12" id="KW-0968">Cytoplasmic vesicle</keyword>
<evidence type="ECO:0000256" key="8">
    <source>
        <dbReference type="ARBA" id="ARBA00023034"/>
    </source>
</evidence>
<dbReference type="Proteomes" id="UP001632037">
    <property type="component" value="Unassembled WGS sequence"/>
</dbReference>
<evidence type="ECO:0000256" key="2">
    <source>
        <dbReference type="ARBA" id="ARBA00006972"/>
    </source>
</evidence>
<keyword evidence="7 12" id="KW-0653">Protein transport</keyword>